<dbReference type="Gene3D" id="3.40.50.150">
    <property type="entry name" value="Vaccinia Virus protein VP39"/>
    <property type="match status" value="1"/>
</dbReference>
<dbReference type="PANTHER" id="PTHR13090:SF1">
    <property type="entry name" value="ARGININE-HYDROXYLASE NDUFAF5, MITOCHONDRIAL"/>
    <property type="match status" value="1"/>
</dbReference>
<evidence type="ECO:0000256" key="2">
    <source>
        <dbReference type="ARBA" id="ARBA00022679"/>
    </source>
</evidence>
<dbReference type="InterPro" id="IPR041698">
    <property type="entry name" value="Methyltransf_25"/>
</dbReference>
<evidence type="ECO:0000313" key="4">
    <source>
        <dbReference type="EMBL" id="BAQ17091.1"/>
    </source>
</evidence>
<dbReference type="PANTHER" id="PTHR13090">
    <property type="entry name" value="ARGININE-HYDROXYLASE NDUFAF5, MITOCHONDRIAL"/>
    <property type="match status" value="1"/>
</dbReference>
<dbReference type="GO" id="GO:0032259">
    <property type="term" value="P:methylation"/>
    <property type="evidence" value="ECO:0007669"/>
    <property type="project" value="UniProtKB-KW"/>
</dbReference>
<name>A0A0A8K2S4_9HYPH</name>
<sequence length="248" mass="26523">MSLNSPILSRRSAAVAARFGAKADVYEAHAGLQADVAAKLAKHLPDLEAPTVLELGCGTGLLSRHLVARYPDGAFHLTDAAPGMIGACRDNIEGTGANVSYEVMDTAGPIAYDNLDLIATSMMLHWLNDPVAVLHGLQRRLAPGGVLLFATLGPDCFAEWRTVLATEGLPSGTPHLPELPGVVEEAHLTPDKDSLSFLRRMQAVGGLHPRDGYDPLSAGALRRAIRATNIRFGGRVTWHIVYGRLERP</sequence>
<dbReference type="InterPro" id="IPR050602">
    <property type="entry name" value="Malonyl-ACP_OMT"/>
</dbReference>
<evidence type="ECO:0000259" key="3">
    <source>
        <dbReference type="Pfam" id="PF13649"/>
    </source>
</evidence>
<dbReference type="GO" id="GO:0008168">
    <property type="term" value="F:methyltransferase activity"/>
    <property type="evidence" value="ECO:0007669"/>
    <property type="project" value="UniProtKB-KW"/>
</dbReference>
<dbReference type="AlphaFoldDB" id="A0A0A8K2S4"/>
<feature type="domain" description="Methyltransferase" evidence="3">
    <location>
        <begin position="52"/>
        <end position="145"/>
    </location>
</feature>
<evidence type="ECO:0000256" key="1">
    <source>
        <dbReference type="ARBA" id="ARBA00022603"/>
    </source>
</evidence>
<dbReference type="Proteomes" id="UP000031643">
    <property type="component" value="Chromosome"/>
</dbReference>
<keyword evidence="2" id="KW-0808">Transferase</keyword>
<reference evidence="4 5" key="1">
    <citation type="submission" date="2014-09" db="EMBL/GenBank/DDBJ databases">
        <title>Genome sequencing of Methyloceanibacter caenitepidi Gela4.</title>
        <authorList>
            <person name="Takeuchi M."/>
            <person name="Susumu S."/>
            <person name="Kamagata Y."/>
            <person name="Oshima K."/>
            <person name="Hattori M."/>
            <person name="Iwasaki W."/>
        </authorList>
    </citation>
    <scope>NUCLEOTIDE SEQUENCE [LARGE SCALE GENOMIC DNA]</scope>
    <source>
        <strain evidence="4 5">Gela4</strain>
    </source>
</reference>
<dbReference type="RefSeq" id="WP_052464233.1">
    <property type="nucleotide sequence ID" value="NZ_AP014648.1"/>
</dbReference>
<protein>
    <submittedName>
        <fullName evidence="4">Biotin synthesis protein BioC</fullName>
    </submittedName>
</protein>
<dbReference type="HOGENOM" id="CLU_046586_2_3_5"/>
<organism evidence="4 5">
    <name type="scientific">Methyloceanibacter caenitepidi</name>
    <dbReference type="NCBI Taxonomy" id="1384459"/>
    <lineage>
        <taxon>Bacteria</taxon>
        <taxon>Pseudomonadati</taxon>
        <taxon>Pseudomonadota</taxon>
        <taxon>Alphaproteobacteria</taxon>
        <taxon>Hyphomicrobiales</taxon>
        <taxon>Hyphomicrobiaceae</taxon>
        <taxon>Methyloceanibacter</taxon>
    </lineage>
</organism>
<dbReference type="Pfam" id="PF13649">
    <property type="entry name" value="Methyltransf_25"/>
    <property type="match status" value="1"/>
</dbReference>
<proteinExistence type="predicted"/>
<dbReference type="CDD" id="cd02440">
    <property type="entry name" value="AdoMet_MTases"/>
    <property type="match status" value="1"/>
</dbReference>
<evidence type="ECO:0000313" key="5">
    <source>
        <dbReference type="Proteomes" id="UP000031643"/>
    </source>
</evidence>
<keyword evidence="1" id="KW-0489">Methyltransferase</keyword>
<accession>A0A0A8K2S4</accession>
<dbReference type="STRING" id="1384459.GL4_1637"/>
<dbReference type="SUPFAM" id="SSF53335">
    <property type="entry name" value="S-adenosyl-L-methionine-dependent methyltransferases"/>
    <property type="match status" value="1"/>
</dbReference>
<dbReference type="InterPro" id="IPR029063">
    <property type="entry name" value="SAM-dependent_MTases_sf"/>
</dbReference>
<dbReference type="EMBL" id="AP014648">
    <property type="protein sequence ID" value="BAQ17091.1"/>
    <property type="molecule type" value="Genomic_DNA"/>
</dbReference>
<gene>
    <name evidence="4" type="ORF">GL4_1637</name>
</gene>
<keyword evidence="5" id="KW-1185">Reference proteome</keyword>
<dbReference type="KEGG" id="mcg:GL4_1637"/>